<evidence type="ECO:0000256" key="9">
    <source>
        <dbReference type="ARBA" id="ARBA00023180"/>
    </source>
</evidence>
<dbReference type="OMA" id="QNGKQIN"/>
<name>A0A401SNX2_CHIPU</name>
<evidence type="ECO:0000256" key="8">
    <source>
        <dbReference type="ARBA" id="ARBA00023136"/>
    </source>
</evidence>
<evidence type="ECO:0000256" key="4">
    <source>
        <dbReference type="ARBA" id="ARBA00022679"/>
    </source>
</evidence>
<dbReference type="EMBL" id="BEZZ01000411">
    <property type="protein sequence ID" value="GCC32083.1"/>
    <property type="molecule type" value="Genomic_DNA"/>
</dbReference>
<keyword evidence="11" id="KW-0732">Signal</keyword>
<evidence type="ECO:0008006" key="14">
    <source>
        <dbReference type="Google" id="ProtNLM"/>
    </source>
</evidence>
<dbReference type="GO" id="GO:0000139">
    <property type="term" value="C:Golgi membrane"/>
    <property type="evidence" value="ECO:0007669"/>
    <property type="project" value="UniProtKB-SubCell"/>
</dbReference>
<accession>A0A401SNX2</accession>
<keyword evidence="5" id="KW-0812">Transmembrane</keyword>
<evidence type="ECO:0000256" key="10">
    <source>
        <dbReference type="ARBA" id="ARBA00038150"/>
    </source>
</evidence>
<dbReference type="GO" id="GO:0008375">
    <property type="term" value="F:acetylglucosaminyltransferase activity"/>
    <property type="evidence" value="ECO:0007669"/>
    <property type="project" value="TreeGrafter"/>
</dbReference>
<evidence type="ECO:0000256" key="3">
    <source>
        <dbReference type="ARBA" id="ARBA00022676"/>
    </source>
</evidence>
<comment type="caution">
    <text evidence="12">The sequence shown here is derived from an EMBL/GenBank/DDBJ whole genome shotgun (WGS) entry which is preliminary data.</text>
</comment>
<evidence type="ECO:0000256" key="2">
    <source>
        <dbReference type="ARBA" id="ARBA00004922"/>
    </source>
</evidence>
<keyword evidence="7" id="KW-1133">Transmembrane helix</keyword>
<evidence type="ECO:0000313" key="13">
    <source>
        <dbReference type="Proteomes" id="UP000287033"/>
    </source>
</evidence>
<dbReference type="Proteomes" id="UP000287033">
    <property type="component" value="Unassembled WGS sequence"/>
</dbReference>
<gene>
    <name evidence="12" type="ORF">chiPu_0010543</name>
</gene>
<sequence>MVSGGQCVVAICLHAVMFLCTEFRGECACLLSGWSRECGRRVDAECPGAVPCCGPGPWYKLLLALGAKPMNAAKWSFVLCASVSAAVCLCIYISSGKLRRPVPQAWPLHPAECGDYPDELCAALFQGKAAAVGLGARCEQLSRAEARDPGPLNCSRLLAAHSYITEPLSQEEADFPLAYILTVHKDLDTLLWLFRAIYAPQNIYCIHVDNKSSAEFRRRLQELASCFRNVFLASRSETVVYGGFSRLQADINCMQELAGSPLRWQYVINLCGQDYPLKTNRELVRFLKSQRRSRNITPGVPQPEHMKPRTAHVHREHLAPGQSYVIQTSAKKAGGVPHGLKLYFGSAYYVLTRGFVDFVLQDVRARDLLQWSRDTYSPDEHYWVTLNRIADAPGADPDAGWEGNVKLVKWLDQTKVAHDGCKGHYVRNICVYGLGDLEWLVQKDFLFANKFEVKNHPLVAQCLERWLRPRALSHSEVPIQQEWYIKKNKCFFDIEGNNCSIPLK</sequence>
<evidence type="ECO:0000256" key="6">
    <source>
        <dbReference type="ARBA" id="ARBA00022968"/>
    </source>
</evidence>
<evidence type="ECO:0000313" key="12">
    <source>
        <dbReference type="EMBL" id="GCC32083.1"/>
    </source>
</evidence>
<keyword evidence="8" id="KW-0472">Membrane</keyword>
<dbReference type="PANTHER" id="PTHR19297:SF178">
    <property type="entry name" value="BETA-1,3-GALACTOSYL-O-GLYCOSYL-GLYCOPROTEIN BETA-1,6-N-ACETYLGLUCOSAMINYLTRANSFERASE 7"/>
    <property type="match status" value="1"/>
</dbReference>
<keyword evidence="4" id="KW-0808">Transferase</keyword>
<feature type="signal peptide" evidence="11">
    <location>
        <begin position="1"/>
        <end position="27"/>
    </location>
</feature>
<dbReference type="STRING" id="137246.A0A401SNX2"/>
<dbReference type="Pfam" id="PF02485">
    <property type="entry name" value="Branch"/>
    <property type="match status" value="1"/>
</dbReference>
<dbReference type="InterPro" id="IPR003406">
    <property type="entry name" value="Glyco_trans_14"/>
</dbReference>
<dbReference type="AlphaFoldDB" id="A0A401SNX2"/>
<keyword evidence="6" id="KW-0735">Signal-anchor</keyword>
<feature type="chain" id="PRO_5019475955" description="Protein xylosyltransferase" evidence="11">
    <location>
        <begin position="28"/>
        <end position="504"/>
    </location>
</feature>
<keyword evidence="3" id="KW-0328">Glycosyltransferase</keyword>
<keyword evidence="9" id="KW-0325">Glycoprotein</keyword>
<comment type="pathway">
    <text evidence="2">Protein modification; protein glycosylation.</text>
</comment>
<evidence type="ECO:0000256" key="7">
    <source>
        <dbReference type="ARBA" id="ARBA00022989"/>
    </source>
</evidence>
<organism evidence="12 13">
    <name type="scientific">Chiloscyllium punctatum</name>
    <name type="common">Brownbanded bambooshark</name>
    <name type="synonym">Hemiscyllium punctatum</name>
    <dbReference type="NCBI Taxonomy" id="137246"/>
    <lineage>
        <taxon>Eukaryota</taxon>
        <taxon>Metazoa</taxon>
        <taxon>Chordata</taxon>
        <taxon>Craniata</taxon>
        <taxon>Vertebrata</taxon>
        <taxon>Chondrichthyes</taxon>
        <taxon>Elasmobranchii</taxon>
        <taxon>Galeomorphii</taxon>
        <taxon>Galeoidea</taxon>
        <taxon>Orectolobiformes</taxon>
        <taxon>Hemiscylliidae</taxon>
        <taxon>Chiloscyllium</taxon>
    </lineage>
</organism>
<keyword evidence="13" id="KW-1185">Reference proteome</keyword>
<dbReference type="PANTHER" id="PTHR19297">
    <property type="entry name" value="GLYCOSYLTRANSFERASE 14 FAMILY MEMBER"/>
    <property type="match status" value="1"/>
</dbReference>
<comment type="similarity">
    <text evidence="10">Belongs to the glycosyltransferase 14 family.</text>
</comment>
<proteinExistence type="inferred from homology"/>
<reference evidence="12 13" key="1">
    <citation type="journal article" date="2018" name="Nat. Ecol. Evol.">
        <title>Shark genomes provide insights into elasmobranch evolution and the origin of vertebrates.</title>
        <authorList>
            <person name="Hara Y"/>
            <person name="Yamaguchi K"/>
            <person name="Onimaru K"/>
            <person name="Kadota M"/>
            <person name="Koyanagi M"/>
            <person name="Keeley SD"/>
            <person name="Tatsumi K"/>
            <person name="Tanaka K"/>
            <person name="Motone F"/>
            <person name="Kageyama Y"/>
            <person name="Nozu R"/>
            <person name="Adachi N"/>
            <person name="Nishimura O"/>
            <person name="Nakagawa R"/>
            <person name="Tanegashima C"/>
            <person name="Kiyatake I"/>
            <person name="Matsumoto R"/>
            <person name="Murakumo K"/>
            <person name="Nishida K"/>
            <person name="Terakita A"/>
            <person name="Kuratani S"/>
            <person name="Sato K"/>
            <person name="Hyodo S Kuraku.S."/>
        </authorList>
    </citation>
    <scope>NUCLEOTIDE SEQUENCE [LARGE SCALE GENOMIC DNA]</scope>
</reference>
<evidence type="ECO:0000256" key="5">
    <source>
        <dbReference type="ARBA" id="ARBA00022692"/>
    </source>
</evidence>
<dbReference type="OrthoDB" id="2019572at2759"/>
<comment type="subcellular location">
    <subcellularLocation>
        <location evidence="1">Golgi apparatus membrane</location>
        <topology evidence="1">Single-pass type II membrane protein</topology>
    </subcellularLocation>
</comment>
<evidence type="ECO:0000256" key="11">
    <source>
        <dbReference type="SAM" id="SignalP"/>
    </source>
</evidence>
<evidence type="ECO:0000256" key="1">
    <source>
        <dbReference type="ARBA" id="ARBA00004323"/>
    </source>
</evidence>
<protein>
    <recommendedName>
        <fullName evidence="14">Protein xylosyltransferase</fullName>
    </recommendedName>
</protein>